<gene>
    <name evidence="1" type="ORF">CDAR_218131</name>
</gene>
<reference evidence="1 2" key="1">
    <citation type="submission" date="2021-06" db="EMBL/GenBank/DDBJ databases">
        <title>Caerostris darwini draft genome.</title>
        <authorList>
            <person name="Kono N."/>
            <person name="Arakawa K."/>
        </authorList>
    </citation>
    <scope>NUCLEOTIDE SEQUENCE [LARGE SCALE GENOMIC DNA]</scope>
</reference>
<dbReference type="EMBL" id="BPLQ01009596">
    <property type="protein sequence ID" value="GIY45206.1"/>
    <property type="molecule type" value="Genomic_DNA"/>
</dbReference>
<organism evidence="1 2">
    <name type="scientific">Caerostris darwini</name>
    <dbReference type="NCBI Taxonomy" id="1538125"/>
    <lineage>
        <taxon>Eukaryota</taxon>
        <taxon>Metazoa</taxon>
        <taxon>Ecdysozoa</taxon>
        <taxon>Arthropoda</taxon>
        <taxon>Chelicerata</taxon>
        <taxon>Arachnida</taxon>
        <taxon>Araneae</taxon>
        <taxon>Araneomorphae</taxon>
        <taxon>Entelegynae</taxon>
        <taxon>Araneoidea</taxon>
        <taxon>Araneidae</taxon>
        <taxon>Caerostris</taxon>
    </lineage>
</organism>
<proteinExistence type="predicted"/>
<protein>
    <submittedName>
        <fullName evidence="1">Uncharacterized protein</fullName>
    </submittedName>
</protein>
<name>A0AAV4TIF2_9ARAC</name>
<dbReference type="AlphaFoldDB" id="A0AAV4TIF2"/>
<comment type="caution">
    <text evidence="1">The sequence shown here is derived from an EMBL/GenBank/DDBJ whole genome shotgun (WGS) entry which is preliminary data.</text>
</comment>
<evidence type="ECO:0000313" key="2">
    <source>
        <dbReference type="Proteomes" id="UP001054837"/>
    </source>
</evidence>
<evidence type="ECO:0000313" key="1">
    <source>
        <dbReference type="EMBL" id="GIY45206.1"/>
    </source>
</evidence>
<dbReference type="Proteomes" id="UP001054837">
    <property type="component" value="Unassembled WGS sequence"/>
</dbReference>
<accession>A0AAV4TIF2</accession>
<sequence length="95" mass="10879">MDRYGFASIPPYPDLNPCGAIVYSKNLQTLEYLEQFVCEVCVSILVKTLKLVVSNFTFACVMSLCTVEYRIHCNAIHNLFTNHNLTDYLKDITFC</sequence>
<keyword evidence="2" id="KW-1185">Reference proteome</keyword>